<dbReference type="SMART" id="SM00105">
    <property type="entry name" value="ArfGap"/>
    <property type="match status" value="1"/>
</dbReference>
<accession>A0AA35J700</accession>
<reference evidence="1" key="1">
    <citation type="submission" date="2022-10" db="EMBL/GenBank/DDBJ databases">
        <authorList>
            <person name="Byrne P K."/>
        </authorList>
    </citation>
    <scope>NUCLEOTIDE SEQUENCE</scope>
    <source>
        <strain evidence="1">IFO1802</strain>
    </source>
</reference>
<dbReference type="GO" id="GO:0000139">
    <property type="term" value="C:Golgi membrane"/>
    <property type="evidence" value="ECO:0007669"/>
    <property type="project" value="TreeGrafter"/>
</dbReference>
<dbReference type="Gene3D" id="1.10.220.150">
    <property type="entry name" value="Arf GTPase activating protein"/>
    <property type="match status" value="1"/>
</dbReference>
<organism evidence="1 2">
    <name type="scientific">Saccharomyces kudriavzevii (strain ATCC MYA-4449 / AS 2.2408 / CBS 8840 / NBRC 1802 / NCYC 2889)</name>
    <name type="common">Yeast</name>
    <dbReference type="NCBI Taxonomy" id="226230"/>
    <lineage>
        <taxon>Eukaryota</taxon>
        <taxon>Fungi</taxon>
        <taxon>Dikarya</taxon>
        <taxon>Ascomycota</taxon>
        <taxon>Saccharomycotina</taxon>
        <taxon>Saccharomycetes</taxon>
        <taxon>Saccharomycetales</taxon>
        <taxon>Saccharomycetaceae</taxon>
        <taxon>Saccharomyces</taxon>
    </lineage>
</organism>
<protein>
    <submittedName>
        <fullName evidence="1">Uncharacterized protein</fullName>
    </submittedName>
</protein>
<dbReference type="SUPFAM" id="SSF57863">
    <property type="entry name" value="ArfGap/RecO-like zinc finger"/>
    <property type="match status" value="1"/>
</dbReference>
<dbReference type="Pfam" id="PF01412">
    <property type="entry name" value="ArfGap"/>
    <property type="match status" value="1"/>
</dbReference>
<dbReference type="GO" id="GO:0032012">
    <property type="term" value="P:regulation of ARF protein signal transduction"/>
    <property type="evidence" value="ECO:0007669"/>
    <property type="project" value="TreeGrafter"/>
</dbReference>
<dbReference type="GO" id="GO:0008270">
    <property type="term" value="F:zinc ion binding"/>
    <property type="evidence" value="ECO:0007669"/>
    <property type="project" value="UniProtKB-KW"/>
</dbReference>
<dbReference type="GO" id="GO:0030100">
    <property type="term" value="P:regulation of endocytosis"/>
    <property type="evidence" value="ECO:0007669"/>
    <property type="project" value="TreeGrafter"/>
</dbReference>
<dbReference type="Proteomes" id="UP001162087">
    <property type="component" value="Chromosome 14"/>
</dbReference>
<dbReference type="InterPro" id="IPR001164">
    <property type="entry name" value="ArfGAP_dom"/>
</dbReference>
<dbReference type="OrthoDB" id="983479at2759"/>
<evidence type="ECO:0000313" key="1">
    <source>
        <dbReference type="EMBL" id="CAI4049612.1"/>
    </source>
</evidence>
<sequence>MHFFENSKDTENRKRLLSAKKSAGNSMCFECKSVNPQFVSCSFGIFICVNCANLLRGLDTNMFCVKSITMDSFEERDIRKVERSGNFRFGVFLSKNGILQSGIPLNEKYDNLFAKSYRRRLANGVRRHDINQNMYLGFDNFEQYADGAIHQTRDRALKDISGKTINSKETEFIVLDKPLGTENFQHCDGFSNCMSSRKNSDENNPAIATSTLTIEKFQSDPIGTISKSWVLLSDALYRSYEDFKGSVVQPTIENIQQRNLSNDLKRSLVHFNEKLHETPHLPHQIFSCFTGEDISPPESN</sequence>
<keyword evidence="2" id="KW-1185">Reference proteome</keyword>
<dbReference type="PROSITE" id="PS50115">
    <property type="entry name" value="ARFGAP"/>
    <property type="match status" value="1"/>
</dbReference>
<dbReference type="PRINTS" id="PR00405">
    <property type="entry name" value="REVINTRACTNG"/>
</dbReference>
<dbReference type="GO" id="GO:0005096">
    <property type="term" value="F:GTPase activator activity"/>
    <property type="evidence" value="ECO:0007669"/>
    <property type="project" value="UniProtKB-KW"/>
</dbReference>
<dbReference type="EMBL" id="OX365909">
    <property type="protein sequence ID" value="CAI4049612.1"/>
    <property type="molecule type" value="Genomic_DNA"/>
</dbReference>
<dbReference type="InterPro" id="IPR037278">
    <property type="entry name" value="ARFGAP/RecO"/>
</dbReference>
<evidence type="ECO:0000313" key="2">
    <source>
        <dbReference type="Proteomes" id="UP001162087"/>
    </source>
</evidence>
<proteinExistence type="predicted"/>
<dbReference type="PANTHER" id="PTHR46395:SF1">
    <property type="entry name" value="ADP-RIBOSYLATION FACTOR GTPASE-ACTIVATING PROTEIN 1"/>
    <property type="match status" value="1"/>
</dbReference>
<dbReference type="PANTHER" id="PTHR46395">
    <property type="entry name" value="ADP-RIBOSYLATION FACTOR GTPASE-ACTIVATING PROTEIN 1"/>
    <property type="match status" value="1"/>
</dbReference>
<name>A0AA35J700_SACK1</name>
<dbReference type="InterPro" id="IPR038508">
    <property type="entry name" value="ArfGAP_dom_sf"/>
</dbReference>
<gene>
    <name evidence="1" type="primary">SKDI14G1240</name>
    <name evidence="1" type="ORF">SKDI_14G1240</name>
</gene>